<dbReference type="RefSeq" id="WP_036935363.1">
    <property type="nucleotide sequence ID" value="NZ_JQKC01000001.1"/>
</dbReference>
<evidence type="ECO:0000256" key="2">
    <source>
        <dbReference type="ARBA" id="ARBA00022553"/>
    </source>
</evidence>
<dbReference type="Pfam" id="PF00072">
    <property type="entry name" value="Response_reg"/>
    <property type="match status" value="1"/>
</dbReference>
<dbReference type="SUPFAM" id="SSF52172">
    <property type="entry name" value="CheY-like"/>
    <property type="match status" value="1"/>
</dbReference>
<dbReference type="GO" id="GO:0000160">
    <property type="term" value="P:phosphorelay signal transduction system"/>
    <property type="evidence" value="ECO:0007669"/>
    <property type="project" value="InterPro"/>
</dbReference>
<evidence type="ECO:0000259" key="5">
    <source>
        <dbReference type="PROSITE" id="PS50110"/>
    </source>
</evidence>
<evidence type="ECO:0000313" key="6">
    <source>
        <dbReference type="EMBL" id="KNY29554.1"/>
    </source>
</evidence>
<dbReference type="Proteomes" id="UP000036923">
    <property type="component" value="Unassembled WGS sequence"/>
</dbReference>
<dbReference type="Gene3D" id="3.40.50.2300">
    <property type="match status" value="1"/>
</dbReference>
<gene>
    <name evidence="6" type="ORF">Bccel_4828</name>
</gene>
<evidence type="ECO:0000256" key="4">
    <source>
        <dbReference type="PROSITE-ProRule" id="PRU00169"/>
    </source>
</evidence>
<dbReference type="InterPro" id="IPR011006">
    <property type="entry name" value="CheY-like_superfamily"/>
</dbReference>
<dbReference type="InterPro" id="IPR001789">
    <property type="entry name" value="Sig_transdc_resp-reg_receiver"/>
</dbReference>
<evidence type="ECO:0000313" key="7">
    <source>
        <dbReference type="Proteomes" id="UP000036923"/>
    </source>
</evidence>
<dbReference type="InterPro" id="IPR050595">
    <property type="entry name" value="Bact_response_regulator"/>
</dbReference>
<dbReference type="SMART" id="SM00448">
    <property type="entry name" value="REC"/>
    <property type="match status" value="1"/>
</dbReference>
<dbReference type="OrthoDB" id="9808843at2"/>
<dbReference type="eggNOG" id="COG0745">
    <property type="taxonomic scope" value="Bacteria"/>
</dbReference>
<reference evidence="7" key="1">
    <citation type="submission" date="2015-07" db="EMBL/GenBank/DDBJ databases">
        <title>Near-Complete Genome Sequence of the Cellulolytic Bacterium Bacteroides (Pseudobacteroides) cellulosolvens ATCC 35603.</title>
        <authorList>
            <person name="Dassa B."/>
            <person name="Utturkar S.M."/>
            <person name="Klingeman D.M."/>
            <person name="Hurt R.A."/>
            <person name="Keller M."/>
            <person name="Xu J."/>
            <person name="Reddy Y.H.K."/>
            <person name="Borovok I."/>
            <person name="Grinberg I.R."/>
            <person name="Lamed R."/>
            <person name="Zhivin O."/>
            <person name="Bayer E.A."/>
            <person name="Brown S.D."/>
        </authorList>
    </citation>
    <scope>NUCLEOTIDE SEQUENCE [LARGE SCALE GENOMIC DNA]</scope>
    <source>
        <strain evidence="7">DSM 2933</strain>
    </source>
</reference>
<feature type="modified residue" description="4-aspartylphosphate" evidence="4">
    <location>
        <position position="53"/>
    </location>
</feature>
<keyword evidence="7" id="KW-1185">Reference proteome</keyword>
<dbReference type="PROSITE" id="PS50110">
    <property type="entry name" value="RESPONSE_REGULATORY"/>
    <property type="match status" value="1"/>
</dbReference>
<dbReference type="STRING" id="398512.Bccel_4828"/>
<feature type="domain" description="Response regulatory" evidence="5">
    <location>
        <begin position="2"/>
        <end position="120"/>
    </location>
</feature>
<comment type="caution">
    <text evidence="6">The sequence shown here is derived from an EMBL/GenBank/DDBJ whole genome shotgun (WGS) entry which is preliminary data.</text>
</comment>
<evidence type="ECO:0000256" key="3">
    <source>
        <dbReference type="ARBA" id="ARBA00024867"/>
    </source>
</evidence>
<dbReference type="PANTHER" id="PTHR44591:SF3">
    <property type="entry name" value="RESPONSE REGULATORY DOMAIN-CONTAINING PROTEIN"/>
    <property type="match status" value="1"/>
</dbReference>
<proteinExistence type="predicted"/>
<dbReference type="AlphaFoldDB" id="A0A0L6JV04"/>
<dbReference type="PANTHER" id="PTHR44591">
    <property type="entry name" value="STRESS RESPONSE REGULATOR PROTEIN 1"/>
    <property type="match status" value="1"/>
</dbReference>
<comment type="function">
    <text evidence="3">May play the central regulatory role in sporulation. It may be an element of the effector pathway responsible for the activation of sporulation genes in response to nutritional stress. Spo0A may act in concert with spo0H (a sigma factor) to control the expression of some genes that are critical to the sporulation process.</text>
</comment>
<organism evidence="6 7">
    <name type="scientific">Pseudobacteroides cellulosolvens ATCC 35603 = DSM 2933</name>
    <dbReference type="NCBI Taxonomy" id="398512"/>
    <lineage>
        <taxon>Bacteria</taxon>
        <taxon>Bacillati</taxon>
        <taxon>Bacillota</taxon>
        <taxon>Clostridia</taxon>
        <taxon>Eubacteriales</taxon>
        <taxon>Oscillospiraceae</taxon>
        <taxon>Pseudobacteroides</taxon>
    </lineage>
</organism>
<sequence>MRMMTVDDSSVVRKIIRAASGVLEYELEEAESGLEALEILEKFDGQIDLILLDWNMPGMNGYELLQKIKSTPKYKNIPVMMVTTEGQKENIVMAVKAGAAHYMTKPFAMEDLIKRILECMGKGAI</sequence>
<dbReference type="EMBL" id="LGTC01000001">
    <property type="protein sequence ID" value="KNY29554.1"/>
    <property type="molecule type" value="Genomic_DNA"/>
</dbReference>
<evidence type="ECO:0000256" key="1">
    <source>
        <dbReference type="ARBA" id="ARBA00018672"/>
    </source>
</evidence>
<accession>A0A0L6JV04</accession>
<protein>
    <recommendedName>
        <fullName evidence="1">Stage 0 sporulation protein A homolog</fullName>
    </recommendedName>
</protein>
<keyword evidence="2 4" id="KW-0597">Phosphoprotein</keyword>
<name>A0A0L6JV04_9FIRM</name>